<sequence>AKPPVEAAKPPTESTKPPVEADKPSFEAIKPPVETVIPLAEVAKSPAKAVKPTSKVVKPPVEMTKPLAEMTNLPVEVAKALAEVAKPSAEKSPTKAVKPLTEVAKPPAEKSPAKAVKPPSKAVKPPVEMAKPQAEVVKPLATTTNLMVEAAKPLAEMTNLMIEVTKPLAEITNSSTETTRALIEENILSNETDALLAEAMEILAKAADPQQPSDLGPRPQCGTSIKQNIADSSESLDVTSVGTSLNLLETSLNNPLVSPLHESLHDVTSVEEITSWASEDSTAVPDTLLPLLAAADKDKPINKINVPQSTVDSRFQNVYEVTGSESDNNEPSPVAVLLSDSEVKEKLTSPEPNDGKVDSIREEKVPEVSTCGKGSKSEVKPIANGHITAVPVTSVAPNKPVAHDKKVKKAQLSSRLASVFVRACARDI</sequence>
<feature type="compositionally biased region" description="Low complexity" evidence="1">
    <location>
        <begin position="113"/>
        <end position="127"/>
    </location>
</feature>
<feature type="non-terminal residue" evidence="2">
    <location>
        <position position="1"/>
    </location>
</feature>
<evidence type="ECO:0000313" key="2">
    <source>
        <dbReference type="EMBL" id="CAG2064611.1"/>
    </source>
</evidence>
<keyword evidence="3" id="KW-1185">Reference proteome</keyword>
<feature type="non-terminal residue" evidence="2">
    <location>
        <position position="428"/>
    </location>
</feature>
<reference evidence="2" key="1">
    <citation type="submission" date="2021-03" db="EMBL/GenBank/DDBJ databases">
        <authorList>
            <person name="Tran Van P."/>
        </authorList>
    </citation>
    <scope>NUCLEOTIDE SEQUENCE</scope>
</reference>
<dbReference type="EMBL" id="CAJPIN010035518">
    <property type="protein sequence ID" value="CAG2064611.1"/>
    <property type="molecule type" value="Genomic_DNA"/>
</dbReference>
<evidence type="ECO:0000313" key="3">
    <source>
        <dbReference type="Proteomes" id="UP001153148"/>
    </source>
</evidence>
<comment type="caution">
    <text evidence="2">The sequence shown here is derived from an EMBL/GenBank/DDBJ whole genome shotgun (WGS) entry which is preliminary data.</text>
</comment>
<dbReference type="Proteomes" id="UP001153148">
    <property type="component" value="Unassembled WGS sequence"/>
</dbReference>
<feature type="region of interest" description="Disordered" evidence="1">
    <location>
        <begin position="85"/>
        <end position="127"/>
    </location>
</feature>
<gene>
    <name evidence="2" type="ORF">TPAB3V08_LOCUS11556</name>
</gene>
<accession>A0ABN7PBS8</accession>
<evidence type="ECO:0000256" key="1">
    <source>
        <dbReference type="SAM" id="MobiDB-lite"/>
    </source>
</evidence>
<organism evidence="2 3">
    <name type="scientific">Timema podura</name>
    <name type="common">Walking stick</name>
    <dbReference type="NCBI Taxonomy" id="61482"/>
    <lineage>
        <taxon>Eukaryota</taxon>
        <taxon>Metazoa</taxon>
        <taxon>Ecdysozoa</taxon>
        <taxon>Arthropoda</taxon>
        <taxon>Hexapoda</taxon>
        <taxon>Insecta</taxon>
        <taxon>Pterygota</taxon>
        <taxon>Neoptera</taxon>
        <taxon>Polyneoptera</taxon>
        <taxon>Phasmatodea</taxon>
        <taxon>Timematodea</taxon>
        <taxon>Timematoidea</taxon>
        <taxon>Timematidae</taxon>
        <taxon>Timema</taxon>
    </lineage>
</organism>
<proteinExistence type="predicted"/>
<protein>
    <submittedName>
        <fullName evidence="2">Uncharacterized protein</fullName>
    </submittedName>
</protein>
<name>A0ABN7PBS8_TIMPD</name>
<feature type="region of interest" description="Disordered" evidence="1">
    <location>
        <begin position="1"/>
        <end position="27"/>
    </location>
</feature>